<protein>
    <submittedName>
        <fullName evidence="1">Uncharacterized protein</fullName>
    </submittedName>
</protein>
<accession>A0A310S7Z9</accession>
<organism evidence="1 2">
    <name type="scientific">Eufriesea mexicana</name>
    <dbReference type="NCBI Taxonomy" id="516756"/>
    <lineage>
        <taxon>Eukaryota</taxon>
        <taxon>Metazoa</taxon>
        <taxon>Ecdysozoa</taxon>
        <taxon>Arthropoda</taxon>
        <taxon>Hexapoda</taxon>
        <taxon>Insecta</taxon>
        <taxon>Pterygota</taxon>
        <taxon>Neoptera</taxon>
        <taxon>Endopterygota</taxon>
        <taxon>Hymenoptera</taxon>
        <taxon>Apocrita</taxon>
        <taxon>Aculeata</taxon>
        <taxon>Apoidea</taxon>
        <taxon>Anthophila</taxon>
        <taxon>Apidae</taxon>
        <taxon>Eufriesea</taxon>
    </lineage>
</organism>
<gene>
    <name evidence="1" type="ORF">WN48_08163</name>
</gene>
<sequence>MVSGVFPYLAVACLYTPRTKRSSPYIDPWWGYGICNSVEFPNLRHKGRDWIRGRQHDSFLMSNNIVETVFQRLTLCTSLSSVTRHQFLSQELLC</sequence>
<name>A0A310S7Z9_9HYME</name>
<dbReference type="Proteomes" id="UP000250275">
    <property type="component" value="Unassembled WGS sequence"/>
</dbReference>
<dbReference type="AlphaFoldDB" id="A0A310S7Z9"/>
<keyword evidence="2" id="KW-1185">Reference proteome</keyword>
<proteinExistence type="predicted"/>
<dbReference type="EMBL" id="KQ764887">
    <property type="protein sequence ID" value="OAD54241.1"/>
    <property type="molecule type" value="Genomic_DNA"/>
</dbReference>
<evidence type="ECO:0000313" key="1">
    <source>
        <dbReference type="EMBL" id="OAD54241.1"/>
    </source>
</evidence>
<reference evidence="1 2" key="1">
    <citation type="submission" date="2015-07" db="EMBL/GenBank/DDBJ databases">
        <title>The genome of Eufriesea mexicana.</title>
        <authorList>
            <person name="Pan H."/>
            <person name="Kapheim K."/>
        </authorList>
    </citation>
    <scope>NUCLEOTIDE SEQUENCE [LARGE SCALE GENOMIC DNA]</scope>
    <source>
        <strain evidence="1">0111107269</strain>
        <tissue evidence="1">Whole body</tissue>
    </source>
</reference>
<evidence type="ECO:0000313" key="2">
    <source>
        <dbReference type="Proteomes" id="UP000250275"/>
    </source>
</evidence>